<keyword evidence="3 6" id="KW-1133">Transmembrane helix</keyword>
<evidence type="ECO:0000313" key="8">
    <source>
        <dbReference type="EMBL" id="KAL2797931.1"/>
    </source>
</evidence>
<gene>
    <name evidence="8" type="ORF">BJX66DRAFT_296798</name>
</gene>
<evidence type="ECO:0000256" key="1">
    <source>
        <dbReference type="ARBA" id="ARBA00004141"/>
    </source>
</evidence>
<organism evidence="8 9">
    <name type="scientific">Aspergillus keveii</name>
    <dbReference type="NCBI Taxonomy" id="714993"/>
    <lineage>
        <taxon>Eukaryota</taxon>
        <taxon>Fungi</taxon>
        <taxon>Dikarya</taxon>
        <taxon>Ascomycota</taxon>
        <taxon>Pezizomycotina</taxon>
        <taxon>Eurotiomycetes</taxon>
        <taxon>Eurotiomycetidae</taxon>
        <taxon>Eurotiales</taxon>
        <taxon>Aspergillaceae</taxon>
        <taxon>Aspergillus</taxon>
        <taxon>Aspergillus subgen. Nidulantes</taxon>
    </lineage>
</organism>
<feature type="transmembrane region" description="Helical" evidence="6">
    <location>
        <begin position="373"/>
        <end position="394"/>
    </location>
</feature>
<dbReference type="PROSITE" id="PS50850">
    <property type="entry name" value="MFS"/>
    <property type="match status" value="1"/>
</dbReference>
<evidence type="ECO:0000256" key="6">
    <source>
        <dbReference type="SAM" id="Phobius"/>
    </source>
</evidence>
<sequence>MPTNFKAAFALPKEVVRAARPFGTVQLSAGNGATDLCLVPLPSADPQDPLNWPRWLKMISLLCMSSYAFVTNFASSSIASAFPLLATPLGFNRPLGELGYLISVNVLMIGVANFWWVPLASIVGRRPIVLFNLALLAGSSAWAASTREYGSFMAARCFMGIGGAPADTVAPTVLGEIFFVHERGKVMGLYSVMLALGPLAGGLSGGYLAASMGIPWINWLNTILAGILFLACCIFQPETLYERSEEAYTPANADSHIPDKDMGQHVHIELATELSSPTSPTSPTSPPTPTPMPTCPPMAGPFSLRRALSITRPNTRHRSILSHFAAPWLTLRLPGVWVSMLWHAGLVGAVVAISTVGPSLVAHPPYLWGHNAGLINVGGMVGVLIGLCMTALLADRVLDIQARRPSAGGIIEAEGRLLVAVPGLLLATTGIWTFGFCAAHPSRFGWVGMQVGFGMLGFGLAQVPAIGFNYIIEAYGPRAADCFVAVTGMRSVIGFCWTFFVAAWLEDAGADVPFGFFGGIMALFALLVIPLRVWGKRMRIATEEWVL</sequence>
<dbReference type="InterPro" id="IPR011701">
    <property type="entry name" value="MFS"/>
</dbReference>
<feature type="transmembrane region" description="Helical" evidence="6">
    <location>
        <begin position="447"/>
        <end position="471"/>
    </location>
</feature>
<evidence type="ECO:0000256" key="3">
    <source>
        <dbReference type="ARBA" id="ARBA00022989"/>
    </source>
</evidence>
<feature type="transmembrane region" description="Helical" evidence="6">
    <location>
        <begin position="341"/>
        <end position="361"/>
    </location>
</feature>
<evidence type="ECO:0000256" key="4">
    <source>
        <dbReference type="ARBA" id="ARBA00023136"/>
    </source>
</evidence>
<feature type="transmembrane region" description="Helical" evidence="6">
    <location>
        <begin position="98"/>
        <end position="116"/>
    </location>
</feature>
<dbReference type="SUPFAM" id="SSF103473">
    <property type="entry name" value="MFS general substrate transporter"/>
    <property type="match status" value="1"/>
</dbReference>
<feature type="transmembrane region" description="Helical" evidence="6">
    <location>
        <begin position="128"/>
        <end position="146"/>
    </location>
</feature>
<dbReference type="Proteomes" id="UP001610563">
    <property type="component" value="Unassembled WGS sequence"/>
</dbReference>
<dbReference type="EMBL" id="JBFTWV010000016">
    <property type="protein sequence ID" value="KAL2797931.1"/>
    <property type="molecule type" value="Genomic_DNA"/>
</dbReference>
<comment type="caution">
    <text evidence="8">The sequence shown here is derived from an EMBL/GenBank/DDBJ whole genome shotgun (WGS) entry which is preliminary data.</text>
</comment>
<evidence type="ECO:0000256" key="2">
    <source>
        <dbReference type="ARBA" id="ARBA00022692"/>
    </source>
</evidence>
<proteinExistence type="predicted"/>
<evidence type="ECO:0000256" key="5">
    <source>
        <dbReference type="SAM" id="MobiDB-lite"/>
    </source>
</evidence>
<dbReference type="Gene3D" id="1.20.1250.20">
    <property type="entry name" value="MFS general substrate transporter like domains"/>
    <property type="match status" value="1"/>
</dbReference>
<dbReference type="PANTHER" id="PTHR23502:SF181">
    <property type="entry name" value="MAJOR FACILITATOR SUPERFAMILY (MFS) PROFILE DOMAIN-CONTAINING PROTEIN"/>
    <property type="match status" value="1"/>
</dbReference>
<dbReference type="InterPro" id="IPR020846">
    <property type="entry name" value="MFS_dom"/>
</dbReference>
<keyword evidence="4 6" id="KW-0472">Membrane</keyword>
<feature type="transmembrane region" description="Helical" evidence="6">
    <location>
        <begin position="415"/>
        <end position="435"/>
    </location>
</feature>
<keyword evidence="9" id="KW-1185">Reference proteome</keyword>
<feature type="transmembrane region" description="Helical" evidence="6">
    <location>
        <begin position="516"/>
        <end position="534"/>
    </location>
</feature>
<reference evidence="8 9" key="1">
    <citation type="submission" date="2024-07" db="EMBL/GenBank/DDBJ databases">
        <title>Section-level genome sequencing and comparative genomics of Aspergillus sections Usti and Cavernicolus.</title>
        <authorList>
            <consortium name="Lawrence Berkeley National Laboratory"/>
            <person name="Nybo J.L."/>
            <person name="Vesth T.C."/>
            <person name="Theobald S."/>
            <person name="Frisvad J.C."/>
            <person name="Larsen T.O."/>
            <person name="Kjaerboelling I."/>
            <person name="Rothschild-Mancinelli K."/>
            <person name="Lyhne E.K."/>
            <person name="Kogle M.E."/>
            <person name="Barry K."/>
            <person name="Clum A."/>
            <person name="Na H."/>
            <person name="Ledsgaard L."/>
            <person name="Lin J."/>
            <person name="Lipzen A."/>
            <person name="Kuo A."/>
            <person name="Riley R."/>
            <person name="Mondo S."/>
            <person name="Labutti K."/>
            <person name="Haridas S."/>
            <person name="Pangalinan J."/>
            <person name="Salamov A.A."/>
            <person name="Simmons B.A."/>
            <person name="Magnuson J.K."/>
            <person name="Chen J."/>
            <person name="Drula E."/>
            <person name="Henrissat B."/>
            <person name="Wiebenga A."/>
            <person name="Lubbers R.J."/>
            <person name="Gomes A.C."/>
            <person name="Makela M.R."/>
            <person name="Stajich J."/>
            <person name="Grigoriev I.V."/>
            <person name="Mortensen U.H."/>
            <person name="De Vries R.P."/>
            <person name="Baker S.E."/>
            <person name="Andersen M.R."/>
        </authorList>
    </citation>
    <scope>NUCLEOTIDE SEQUENCE [LARGE SCALE GENOMIC DNA]</scope>
    <source>
        <strain evidence="8 9">CBS 209.92</strain>
    </source>
</reference>
<feature type="domain" description="Major facilitator superfamily (MFS) profile" evidence="7">
    <location>
        <begin position="60"/>
        <end position="536"/>
    </location>
</feature>
<evidence type="ECO:0000259" key="7">
    <source>
        <dbReference type="PROSITE" id="PS50850"/>
    </source>
</evidence>
<feature type="transmembrane region" description="Helical" evidence="6">
    <location>
        <begin position="483"/>
        <end position="504"/>
    </location>
</feature>
<dbReference type="InterPro" id="IPR036259">
    <property type="entry name" value="MFS_trans_sf"/>
</dbReference>
<accession>A0ABR4GFY9</accession>
<keyword evidence="2 6" id="KW-0812">Transmembrane</keyword>
<dbReference type="PANTHER" id="PTHR23502">
    <property type="entry name" value="MAJOR FACILITATOR SUPERFAMILY"/>
    <property type="match status" value="1"/>
</dbReference>
<name>A0ABR4GFY9_9EURO</name>
<feature type="region of interest" description="Disordered" evidence="5">
    <location>
        <begin position="272"/>
        <end position="296"/>
    </location>
</feature>
<comment type="subcellular location">
    <subcellularLocation>
        <location evidence="1">Membrane</location>
        <topology evidence="1">Multi-pass membrane protein</topology>
    </subcellularLocation>
</comment>
<protein>
    <submittedName>
        <fullName evidence="8">Major facilitator superfamily domain-containing protein</fullName>
    </submittedName>
</protein>
<evidence type="ECO:0000313" key="9">
    <source>
        <dbReference type="Proteomes" id="UP001610563"/>
    </source>
</evidence>
<feature type="transmembrane region" description="Helical" evidence="6">
    <location>
        <begin position="216"/>
        <end position="235"/>
    </location>
</feature>
<feature type="compositionally biased region" description="Pro residues" evidence="5">
    <location>
        <begin position="283"/>
        <end position="296"/>
    </location>
</feature>
<feature type="transmembrane region" description="Helical" evidence="6">
    <location>
        <begin position="58"/>
        <end position="86"/>
    </location>
</feature>
<feature type="transmembrane region" description="Helical" evidence="6">
    <location>
        <begin position="189"/>
        <end position="210"/>
    </location>
</feature>
<dbReference type="Pfam" id="PF07690">
    <property type="entry name" value="MFS_1"/>
    <property type="match status" value="1"/>
</dbReference>